<dbReference type="InterPro" id="IPR041966">
    <property type="entry name" value="LOTUS-like"/>
</dbReference>
<name>A0A498M8G1_LABRO</name>
<protein>
    <submittedName>
        <fullName evidence="1">Uncharacterized protein</fullName>
    </submittedName>
</protein>
<proteinExistence type="predicted"/>
<dbReference type="AlphaFoldDB" id="A0A498M8G1"/>
<organism evidence="1 2">
    <name type="scientific">Labeo rohita</name>
    <name type="common">Indian major carp</name>
    <name type="synonym">Cyprinus rohita</name>
    <dbReference type="NCBI Taxonomy" id="84645"/>
    <lineage>
        <taxon>Eukaryota</taxon>
        <taxon>Metazoa</taxon>
        <taxon>Chordata</taxon>
        <taxon>Craniata</taxon>
        <taxon>Vertebrata</taxon>
        <taxon>Euteleostomi</taxon>
        <taxon>Actinopterygii</taxon>
        <taxon>Neopterygii</taxon>
        <taxon>Teleostei</taxon>
        <taxon>Ostariophysi</taxon>
        <taxon>Cypriniformes</taxon>
        <taxon>Cyprinidae</taxon>
        <taxon>Labeoninae</taxon>
        <taxon>Labeonini</taxon>
        <taxon>Labeo</taxon>
    </lineage>
</organism>
<keyword evidence="2" id="KW-1185">Reference proteome</keyword>
<dbReference type="EMBL" id="QBIY01012934">
    <property type="protein sequence ID" value="RXN13905.1"/>
    <property type="molecule type" value="Genomic_DNA"/>
</dbReference>
<dbReference type="Proteomes" id="UP000290572">
    <property type="component" value="Unassembled WGS sequence"/>
</dbReference>
<evidence type="ECO:0000313" key="2">
    <source>
        <dbReference type="Proteomes" id="UP000290572"/>
    </source>
</evidence>
<accession>A0A498M8G1</accession>
<dbReference type="Gene3D" id="3.30.420.610">
    <property type="entry name" value="LOTUS domain-like"/>
    <property type="match status" value="1"/>
</dbReference>
<reference evidence="1 2" key="1">
    <citation type="submission" date="2018-03" db="EMBL/GenBank/DDBJ databases">
        <title>Draft genome sequence of Rohu Carp (Labeo rohita).</title>
        <authorList>
            <person name="Das P."/>
            <person name="Kushwaha B."/>
            <person name="Joshi C.G."/>
            <person name="Kumar D."/>
            <person name="Nagpure N.S."/>
            <person name="Sahoo L."/>
            <person name="Das S.P."/>
            <person name="Bit A."/>
            <person name="Patnaik S."/>
            <person name="Meher P.K."/>
            <person name="Jayasankar P."/>
            <person name="Koringa P.G."/>
            <person name="Patel N.V."/>
            <person name="Hinsu A.T."/>
            <person name="Kumar R."/>
            <person name="Pandey M."/>
            <person name="Agarwal S."/>
            <person name="Srivastava S."/>
            <person name="Singh M."/>
            <person name="Iquebal M.A."/>
            <person name="Jaiswal S."/>
            <person name="Angadi U.B."/>
            <person name="Kumar N."/>
            <person name="Raza M."/>
            <person name="Shah T.M."/>
            <person name="Rai A."/>
            <person name="Jena J.K."/>
        </authorList>
    </citation>
    <scope>NUCLEOTIDE SEQUENCE [LARGE SCALE GENOMIC DNA]</scope>
    <source>
        <strain evidence="1">DASCIFA01</strain>
        <tissue evidence="1">Testis</tissue>
    </source>
</reference>
<comment type="caution">
    <text evidence="1">The sequence shown here is derived from an EMBL/GenBank/DDBJ whole genome shotgun (WGS) entry which is preliminary data.</text>
</comment>
<evidence type="ECO:0000313" key="1">
    <source>
        <dbReference type="EMBL" id="RXN13905.1"/>
    </source>
</evidence>
<gene>
    <name evidence="1" type="ORF">ROHU_009348</name>
</gene>
<sequence length="104" mass="11111">MTQNGTGGSAMLYSKVLATGAPPSSDTQPNTDLMKLKKALRDLLAQYPEGVILSKARRSCPLLLTSEVLDGYASVRQLLESMPDVVTLRGLGVQTFLFPAGTKL</sequence>